<dbReference type="GO" id="GO:0031119">
    <property type="term" value="P:tRNA pseudouridine synthesis"/>
    <property type="evidence" value="ECO:0007669"/>
    <property type="project" value="UniProtKB-UniRule"/>
</dbReference>
<comment type="subunit">
    <text evidence="4">Homodimer.</text>
</comment>
<dbReference type="AlphaFoldDB" id="A0A172YFA6"/>
<feature type="binding site" evidence="4">
    <location>
        <position position="123"/>
    </location>
    <ligand>
        <name>substrate</name>
    </ligand>
</feature>
<dbReference type="STRING" id="376489.A5892_10250"/>
<dbReference type="FunFam" id="3.30.70.580:FF:000001">
    <property type="entry name" value="tRNA pseudouridine synthase A"/>
    <property type="match status" value="1"/>
</dbReference>
<comment type="caution">
    <text evidence="4">Lacks conserved residue(s) required for the propagation of feature annotation.</text>
</comment>
<name>A0A172YFA6_9GAMM</name>
<evidence type="ECO:0000313" key="8">
    <source>
        <dbReference type="Proteomes" id="UP000077875"/>
    </source>
</evidence>
<comment type="catalytic activity">
    <reaction evidence="4 5">
        <text>uridine(38/39/40) in tRNA = pseudouridine(38/39/40) in tRNA</text>
        <dbReference type="Rhea" id="RHEA:22376"/>
        <dbReference type="Rhea" id="RHEA-COMP:10085"/>
        <dbReference type="Rhea" id="RHEA-COMP:10087"/>
        <dbReference type="ChEBI" id="CHEBI:65314"/>
        <dbReference type="ChEBI" id="CHEBI:65315"/>
        <dbReference type="EC" id="5.4.99.12"/>
    </reaction>
</comment>
<dbReference type="Pfam" id="PF01416">
    <property type="entry name" value="PseudoU_synth_1"/>
    <property type="match status" value="2"/>
</dbReference>
<dbReference type="InterPro" id="IPR020094">
    <property type="entry name" value="TruA/RsuA/RluB/E/F_N"/>
</dbReference>
<keyword evidence="8" id="KW-1185">Reference proteome</keyword>
<sequence length="313" mass="34767">MSLFAPLDESSPLTGRIALGIEYEGSAYYGWQRLRHGPSVQQTLEEALARVARAPVELVVSGRTDTGVHASRQIAHFDAPSPRSQKAWVMGANANLPRDVRVHWAVSVADDFHARASAIARRYRYLIYNAASAPALGSRQLTWHRTPLDERRMHAAAQVLVGEHDFSAFRAAKCQSSTPWRHLHFIEVRRFGPLVMIDVQANAFLHHMIRNIAGTLLAIGDGRRPVEWCAELLADGVRAVAGATAPAQGLHFIDARYAAIEWLPRTPLGPLPLAFLGEWSGEREVPIGEYLRRIRKRRAVAARPCTQTEGLDE</sequence>
<dbReference type="SUPFAM" id="SSF55120">
    <property type="entry name" value="Pseudouridine synthase"/>
    <property type="match status" value="1"/>
</dbReference>
<dbReference type="PANTHER" id="PTHR11142">
    <property type="entry name" value="PSEUDOURIDYLATE SYNTHASE"/>
    <property type="match status" value="1"/>
</dbReference>
<evidence type="ECO:0000313" key="7">
    <source>
        <dbReference type="EMBL" id="ANF57796.1"/>
    </source>
</evidence>
<dbReference type="GO" id="GO:0003723">
    <property type="term" value="F:RNA binding"/>
    <property type="evidence" value="ECO:0007669"/>
    <property type="project" value="InterPro"/>
</dbReference>
<proteinExistence type="inferred from homology"/>
<dbReference type="InterPro" id="IPR020095">
    <property type="entry name" value="PsdUridine_synth_TruA_C"/>
</dbReference>
<protein>
    <recommendedName>
        <fullName evidence="4">tRNA pseudouridine synthase A</fullName>
        <ecNumber evidence="4">5.4.99.12</ecNumber>
    </recommendedName>
    <alternativeName>
        <fullName evidence="4">tRNA pseudouridine(38-40) synthase</fullName>
    </alternativeName>
    <alternativeName>
        <fullName evidence="4">tRNA pseudouridylate synthase I</fullName>
    </alternativeName>
    <alternativeName>
        <fullName evidence="4">tRNA-uridine isomerase I</fullName>
    </alternativeName>
</protein>
<comment type="similarity">
    <text evidence="1 4 5">Belongs to the tRNA pseudouridine synthase TruA family.</text>
</comment>
<reference evidence="7 8" key="1">
    <citation type="submission" date="2016-04" db="EMBL/GenBank/DDBJ databases">
        <title>Complete Genome Sequence of Halotalea alkalilenta IHB B 13600.</title>
        <authorList>
            <person name="Swarnkar M.K."/>
            <person name="Sharma A."/>
            <person name="Kaushal K."/>
            <person name="Soni R."/>
            <person name="Rana S."/>
            <person name="Singh A.K."/>
            <person name="Gulati A."/>
        </authorList>
    </citation>
    <scope>NUCLEOTIDE SEQUENCE [LARGE SCALE GENOMIC DNA]</scope>
    <source>
        <strain evidence="7 8">IHB B 13600</strain>
    </source>
</reference>
<feature type="domain" description="Pseudouridine synthase I TruA alpha/beta" evidence="6">
    <location>
        <begin position="22"/>
        <end position="115"/>
    </location>
</feature>
<evidence type="ECO:0000256" key="5">
    <source>
        <dbReference type="RuleBase" id="RU003792"/>
    </source>
</evidence>
<evidence type="ECO:0000256" key="1">
    <source>
        <dbReference type="ARBA" id="ARBA00009375"/>
    </source>
</evidence>
<dbReference type="EC" id="5.4.99.12" evidence="4"/>
<dbReference type="CDD" id="cd02570">
    <property type="entry name" value="PseudoU_synth_EcTruA"/>
    <property type="match status" value="1"/>
</dbReference>
<comment type="function">
    <text evidence="4">Formation of pseudouridine at positions 38, 39 and 40 in the anticodon stem and loop of transfer RNAs.</text>
</comment>
<dbReference type="EMBL" id="CP015243">
    <property type="protein sequence ID" value="ANF57796.1"/>
    <property type="molecule type" value="Genomic_DNA"/>
</dbReference>
<evidence type="ECO:0000256" key="2">
    <source>
        <dbReference type="ARBA" id="ARBA00022694"/>
    </source>
</evidence>
<organism evidence="7 8">
    <name type="scientific">Halotalea alkalilenta</name>
    <dbReference type="NCBI Taxonomy" id="376489"/>
    <lineage>
        <taxon>Bacteria</taxon>
        <taxon>Pseudomonadati</taxon>
        <taxon>Pseudomonadota</taxon>
        <taxon>Gammaproteobacteria</taxon>
        <taxon>Oceanospirillales</taxon>
        <taxon>Halomonadaceae</taxon>
        <taxon>Halotalea</taxon>
    </lineage>
</organism>
<dbReference type="KEGG" id="haa:A5892_10250"/>
<dbReference type="Proteomes" id="UP000077875">
    <property type="component" value="Chromosome"/>
</dbReference>
<feature type="domain" description="Pseudouridine synthase I TruA alpha/beta" evidence="6">
    <location>
        <begin position="156"/>
        <end position="257"/>
    </location>
</feature>
<keyword evidence="3 4" id="KW-0413">Isomerase</keyword>
<keyword evidence="2 4" id="KW-0819">tRNA processing</keyword>
<dbReference type="InterPro" id="IPR020097">
    <property type="entry name" value="PsdUridine_synth_TruA_a/b_dom"/>
</dbReference>
<dbReference type="RefSeq" id="WP_064122721.1">
    <property type="nucleotide sequence ID" value="NZ_CP015243.1"/>
</dbReference>
<dbReference type="NCBIfam" id="TIGR00071">
    <property type="entry name" value="hisT_truA"/>
    <property type="match status" value="1"/>
</dbReference>
<dbReference type="Gene3D" id="3.30.70.580">
    <property type="entry name" value="Pseudouridine synthase I, catalytic domain, N-terminal subdomain"/>
    <property type="match status" value="1"/>
</dbReference>
<dbReference type="HAMAP" id="MF_00171">
    <property type="entry name" value="TruA"/>
    <property type="match status" value="1"/>
</dbReference>
<feature type="active site" description="Nucleophile" evidence="4">
    <location>
        <position position="65"/>
    </location>
</feature>
<dbReference type="Gene3D" id="3.30.70.660">
    <property type="entry name" value="Pseudouridine synthase I, catalytic domain, C-terminal subdomain"/>
    <property type="match status" value="1"/>
</dbReference>
<dbReference type="InterPro" id="IPR001406">
    <property type="entry name" value="PsdUridine_synth_TruA"/>
</dbReference>
<gene>
    <name evidence="4" type="primary">truA</name>
    <name evidence="7" type="ORF">A5892_10250</name>
</gene>
<dbReference type="PANTHER" id="PTHR11142:SF0">
    <property type="entry name" value="TRNA PSEUDOURIDINE SYNTHASE-LIKE 1"/>
    <property type="match status" value="1"/>
</dbReference>
<dbReference type="GO" id="GO:0160147">
    <property type="term" value="F:tRNA pseudouridine(38-40) synthase activity"/>
    <property type="evidence" value="ECO:0007669"/>
    <property type="project" value="UniProtKB-EC"/>
</dbReference>
<dbReference type="InterPro" id="IPR020103">
    <property type="entry name" value="PsdUridine_synth_cat_dom_sf"/>
</dbReference>
<evidence type="ECO:0000256" key="4">
    <source>
        <dbReference type="HAMAP-Rule" id="MF_00171"/>
    </source>
</evidence>
<accession>A0A172YFA6</accession>
<evidence type="ECO:0000256" key="3">
    <source>
        <dbReference type="ARBA" id="ARBA00023235"/>
    </source>
</evidence>
<evidence type="ECO:0000259" key="6">
    <source>
        <dbReference type="Pfam" id="PF01416"/>
    </source>
</evidence>